<organism evidence="1 2">
    <name type="scientific">Nitritalea halalkaliphila LW7</name>
    <dbReference type="NCBI Taxonomy" id="1189621"/>
    <lineage>
        <taxon>Bacteria</taxon>
        <taxon>Pseudomonadati</taxon>
        <taxon>Bacteroidota</taxon>
        <taxon>Cytophagia</taxon>
        <taxon>Cytophagales</taxon>
        <taxon>Cyclobacteriaceae</taxon>
        <taxon>Nitritalea</taxon>
    </lineage>
</organism>
<dbReference type="Proteomes" id="UP000005551">
    <property type="component" value="Unassembled WGS sequence"/>
</dbReference>
<comment type="caution">
    <text evidence="1">The sequence shown here is derived from an EMBL/GenBank/DDBJ whole genome shotgun (WGS) entry which is preliminary data.</text>
</comment>
<proteinExistence type="predicted"/>
<dbReference type="RefSeq" id="WP_009057096.1">
    <property type="nucleotide sequence ID" value="NZ_AJYA01000060.1"/>
</dbReference>
<reference evidence="1 2" key="1">
    <citation type="submission" date="2012-05" db="EMBL/GenBank/DDBJ databases">
        <title>Genome sequence of Nitritalea halalkaliphila LW7.</title>
        <authorList>
            <person name="Jangir P.K."/>
            <person name="Singh A."/>
            <person name="Shivaji S."/>
            <person name="Sharma R."/>
        </authorList>
    </citation>
    <scope>NUCLEOTIDE SEQUENCE [LARGE SCALE GENOMIC DNA]</scope>
    <source>
        <strain evidence="1 2">LW7</strain>
    </source>
</reference>
<dbReference type="STRING" id="1189621.A3SI_17949"/>
<protein>
    <submittedName>
        <fullName evidence="1">Transposase, IS21 family protein</fullName>
    </submittedName>
</protein>
<dbReference type="AlphaFoldDB" id="I5BV53"/>
<sequence>MTFFSLEDLNREVRRLLKNFNDMLFQRKEASRRELFQAIEREHLKPLPAGIYHLRDYTKAKVQKIGYVYFSPDKSYYSVSYRYIG</sequence>
<gene>
    <name evidence="1" type="ORF">A3SI_17949</name>
</gene>
<keyword evidence="2" id="KW-1185">Reference proteome</keyword>
<name>I5BV53_9BACT</name>
<evidence type="ECO:0000313" key="1">
    <source>
        <dbReference type="EMBL" id="EIM73455.1"/>
    </source>
</evidence>
<accession>I5BV53</accession>
<dbReference type="EMBL" id="AJYA01000060">
    <property type="protein sequence ID" value="EIM73455.1"/>
    <property type="molecule type" value="Genomic_DNA"/>
</dbReference>
<evidence type="ECO:0000313" key="2">
    <source>
        <dbReference type="Proteomes" id="UP000005551"/>
    </source>
</evidence>